<sequence>MATSINVLTKISERGLKIKSTKLVDIINQFRELEDGKAKLRHNDFMAKIKKEVKTLKELGLEGERNFSQAYYSDEQGKKQPCFELTRDGMLQMLNSESTLVRYKTIEYINKLEDENKQFNSDNKELYNIATSDEDLEKRQYEADRIKYAINNIEKILLECDYTNIVQVVDKIVEVHRNLYVKDRYVPHQNTVKYGYRGDDLYINHIKGIIVSKLDKIRPIMTLKDCNINAIIGDKARVLESEIETSKNISTGKEINQLKRTYSKQAI</sequence>
<proteinExistence type="predicted"/>
<dbReference type="AlphaFoldDB" id="A0A7Y0HS46"/>
<name>A0A7Y0HS46_9CLOT</name>
<dbReference type="EMBL" id="JABBNI010000065">
    <property type="protein sequence ID" value="NMM65478.1"/>
    <property type="molecule type" value="Genomic_DNA"/>
</dbReference>
<keyword evidence="2" id="KW-1185">Reference proteome</keyword>
<dbReference type="Proteomes" id="UP000537131">
    <property type="component" value="Unassembled WGS sequence"/>
</dbReference>
<evidence type="ECO:0000313" key="2">
    <source>
        <dbReference type="Proteomes" id="UP000537131"/>
    </source>
</evidence>
<protein>
    <submittedName>
        <fullName evidence="1">Uncharacterized protein</fullName>
    </submittedName>
</protein>
<gene>
    <name evidence="1" type="ORF">HBE96_23145</name>
</gene>
<evidence type="ECO:0000313" key="1">
    <source>
        <dbReference type="EMBL" id="NMM65478.1"/>
    </source>
</evidence>
<comment type="caution">
    <text evidence="1">The sequence shown here is derived from an EMBL/GenBank/DDBJ whole genome shotgun (WGS) entry which is preliminary data.</text>
</comment>
<dbReference type="RefSeq" id="WP_169300059.1">
    <property type="nucleotide sequence ID" value="NZ_JABBNI010000065.1"/>
</dbReference>
<reference evidence="1 2" key="1">
    <citation type="submission" date="2020-06" db="EMBL/GenBank/DDBJ databases">
        <title>Complete Genome Sequence of Clostridium muelleri sp. nov. P21T, an Acid-Alcohol Producing Acetogen Isolated from Old Hay.</title>
        <authorList>
            <person name="Duncan K.E."/>
            <person name="Tanner R.S."/>
        </authorList>
    </citation>
    <scope>NUCLEOTIDE SEQUENCE [LARGE SCALE GENOMIC DNA]</scope>
    <source>
        <strain evidence="1 2">P21</strain>
    </source>
</reference>
<organism evidence="1 2">
    <name type="scientific">Clostridium muellerianum</name>
    <dbReference type="NCBI Taxonomy" id="2716538"/>
    <lineage>
        <taxon>Bacteria</taxon>
        <taxon>Bacillati</taxon>
        <taxon>Bacillota</taxon>
        <taxon>Clostridia</taxon>
        <taxon>Eubacteriales</taxon>
        <taxon>Clostridiaceae</taxon>
        <taxon>Clostridium</taxon>
    </lineage>
</organism>
<dbReference type="InterPro" id="IPR014054">
    <property type="entry name" value="Phage_regulatory_Rha"/>
</dbReference>
<dbReference type="Pfam" id="PF09669">
    <property type="entry name" value="Phage_pRha"/>
    <property type="match status" value="1"/>
</dbReference>
<accession>A0A7Y0HS46</accession>